<proteinExistence type="predicted"/>
<name>A0A8J1T4W4_OWEFU</name>
<keyword evidence="2" id="KW-1185">Reference proteome</keyword>
<organism evidence="1 2">
    <name type="scientific">Owenia fusiformis</name>
    <name type="common">Polychaete worm</name>
    <dbReference type="NCBI Taxonomy" id="6347"/>
    <lineage>
        <taxon>Eukaryota</taxon>
        <taxon>Metazoa</taxon>
        <taxon>Spiralia</taxon>
        <taxon>Lophotrochozoa</taxon>
        <taxon>Annelida</taxon>
        <taxon>Polychaeta</taxon>
        <taxon>Sedentaria</taxon>
        <taxon>Canalipalpata</taxon>
        <taxon>Sabellida</taxon>
        <taxon>Oweniida</taxon>
        <taxon>Oweniidae</taxon>
        <taxon>Owenia</taxon>
    </lineage>
</organism>
<dbReference type="EMBL" id="CAIIXF020000005">
    <property type="protein sequence ID" value="CAH1784757.1"/>
    <property type="molecule type" value="Genomic_DNA"/>
</dbReference>
<comment type="caution">
    <text evidence="1">The sequence shown here is derived from an EMBL/GenBank/DDBJ whole genome shotgun (WGS) entry which is preliminary data.</text>
</comment>
<gene>
    <name evidence="1" type="ORF">OFUS_LOCUS10896</name>
</gene>
<dbReference type="Proteomes" id="UP000749559">
    <property type="component" value="Unassembled WGS sequence"/>
</dbReference>
<accession>A0A8J1T4W4</accession>
<dbReference type="OrthoDB" id="10657263at2759"/>
<evidence type="ECO:0000313" key="1">
    <source>
        <dbReference type="EMBL" id="CAH1784757.1"/>
    </source>
</evidence>
<protein>
    <submittedName>
        <fullName evidence="1">Uncharacterized protein</fullName>
    </submittedName>
</protein>
<evidence type="ECO:0000313" key="2">
    <source>
        <dbReference type="Proteomes" id="UP000749559"/>
    </source>
</evidence>
<sequence>MLRSMTGYLCLLGSTRNLLKNNHGQRHILSFISWQEEQGRKALDYFKIRYGINASHLITDDQIYNGTDVPLGNYTFSTTSPYQEESPYRLIIESKENKAKYYKNPPEIGEIVYAIEIHNELNEGGTFNKTLFPGDFLAYGEYLIKTPKRCSMDGLTVIHFVTDPVKVHGGSGTLTHPEYGKGSLQVSFVTNDDGLTDVANVLRFPANQNLTTATPTEQNML</sequence>
<reference evidence="1" key="1">
    <citation type="submission" date="2022-03" db="EMBL/GenBank/DDBJ databases">
        <authorList>
            <person name="Martin C."/>
        </authorList>
    </citation>
    <scope>NUCLEOTIDE SEQUENCE</scope>
</reference>
<dbReference type="AlphaFoldDB" id="A0A8J1T4W4"/>